<evidence type="ECO:0000313" key="10">
    <source>
        <dbReference type="Proteomes" id="UP000326207"/>
    </source>
</evidence>
<dbReference type="EMBL" id="QJOW01000002">
    <property type="protein sequence ID" value="KAB7517190.1"/>
    <property type="molecule type" value="Genomic_DNA"/>
</dbReference>
<dbReference type="Pfam" id="PF01694">
    <property type="entry name" value="Rhomboid"/>
    <property type="match status" value="1"/>
</dbReference>
<accession>A0A5N5UL89</accession>
<comment type="caution">
    <text evidence="7">The sequence shown here is derived from an EMBL/GenBank/DDBJ whole genome shotgun (WGS) entry which is preliminary data.</text>
</comment>
<dbReference type="RefSeq" id="WP_152120065.1">
    <property type="nucleotide sequence ID" value="NZ_QJOW01000002.1"/>
</dbReference>
<keyword evidence="3 5" id="KW-1133">Transmembrane helix</keyword>
<feature type="domain" description="Peptidase S54 rhomboid" evidence="6">
    <location>
        <begin position="52"/>
        <end position="191"/>
    </location>
</feature>
<dbReference type="OrthoDB" id="169619at2157"/>
<evidence type="ECO:0000256" key="3">
    <source>
        <dbReference type="ARBA" id="ARBA00022989"/>
    </source>
</evidence>
<dbReference type="GO" id="GO:0004252">
    <property type="term" value="F:serine-type endopeptidase activity"/>
    <property type="evidence" value="ECO:0007669"/>
    <property type="project" value="InterPro"/>
</dbReference>
<feature type="transmembrane region" description="Helical" evidence="5">
    <location>
        <begin position="89"/>
        <end position="109"/>
    </location>
</feature>
<evidence type="ECO:0000256" key="2">
    <source>
        <dbReference type="ARBA" id="ARBA00022692"/>
    </source>
</evidence>
<accession>A0A5N5UAB1</accession>
<sequence>MGTVPRTTARGGRSPTVETLLALAVVFLVQFPLSVVGFAPLFALTPAFPVTPWTLVTSTYSHAGPGHLLSNALVLVFVGLAVERTTTRLRYHAFFVATGAVSGLAQILLAPVTGAVGVLGASGAIFGLLGYLVAGNPLSMRLLDGVDASAPNWVVPAGLLAVGLGLAVAMSGPNSAFVAHLAGLVVGLGAGRARLLHVGRGDRRTHRV</sequence>
<feature type="transmembrane region" description="Helical" evidence="5">
    <location>
        <begin position="153"/>
        <end position="171"/>
    </location>
</feature>
<reference evidence="10 11" key="1">
    <citation type="submission" date="2019-10" db="EMBL/GenBank/DDBJ databases">
        <title>Unraveling microbial dark matter from salterns through culturing: the case of the genus Halosegnis.</title>
        <authorList>
            <person name="Duran-Viseras A."/>
            <person name="Andrei A.-S."/>
            <person name="Vera-Gargallo B."/>
            <person name="Ghai R."/>
            <person name="Sanchez-Porro C."/>
            <person name="Ventosa A."/>
        </authorList>
    </citation>
    <scope>NUCLEOTIDE SEQUENCE [LARGE SCALE GENOMIC DNA]</scope>
    <source>
        <strain evidence="8 11">F17-44</strain>
        <strain evidence="7 12">F18-79</strain>
        <strain evidence="9 10">F19-13</strain>
    </source>
</reference>
<evidence type="ECO:0000313" key="11">
    <source>
        <dbReference type="Proteomes" id="UP000326302"/>
    </source>
</evidence>
<name>A0A5N5UAB1_9EURY</name>
<dbReference type="Proteomes" id="UP000326865">
    <property type="component" value="Unassembled WGS sequence"/>
</dbReference>
<feature type="transmembrane region" description="Helical" evidence="5">
    <location>
        <begin position="115"/>
        <end position="133"/>
    </location>
</feature>
<keyword evidence="2 5" id="KW-0812">Transmembrane</keyword>
<dbReference type="EMBL" id="QMDY01000001">
    <property type="protein sequence ID" value="KAB7519689.1"/>
    <property type="molecule type" value="Genomic_DNA"/>
</dbReference>
<dbReference type="InterPro" id="IPR022764">
    <property type="entry name" value="Peptidase_S54_rhomboid_dom"/>
</dbReference>
<dbReference type="GO" id="GO:0006508">
    <property type="term" value="P:proteolysis"/>
    <property type="evidence" value="ECO:0007669"/>
    <property type="project" value="UniProtKB-KW"/>
</dbReference>
<evidence type="ECO:0000313" key="9">
    <source>
        <dbReference type="EMBL" id="KAB7519689.1"/>
    </source>
</evidence>
<dbReference type="GO" id="GO:0016020">
    <property type="term" value="C:membrane"/>
    <property type="evidence" value="ECO:0007669"/>
    <property type="project" value="UniProtKB-SubCell"/>
</dbReference>
<dbReference type="SUPFAM" id="SSF144091">
    <property type="entry name" value="Rhomboid-like"/>
    <property type="match status" value="1"/>
</dbReference>
<feature type="transmembrane region" description="Helical" evidence="5">
    <location>
        <begin position="177"/>
        <end position="195"/>
    </location>
</feature>
<dbReference type="PANTHER" id="PTHR43066">
    <property type="entry name" value="RHOMBOID-RELATED PROTEIN"/>
    <property type="match status" value="1"/>
</dbReference>
<comment type="subcellular location">
    <subcellularLocation>
        <location evidence="1">Membrane</location>
        <topology evidence="1">Multi-pass membrane protein</topology>
    </subcellularLocation>
</comment>
<evidence type="ECO:0000259" key="6">
    <source>
        <dbReference type="Pfam" id="PF01694"/>
    </source>
</evidence>
<accession>A0A5N5UFE2</accession>
<keyword evidence="7" id="KW-0645">Protease</keyword>
<proteinExistence type="predicted"/>
<keyword evidence="4 5" id="KW-0472">Membrane</keyword>
<evidence type="ECO:0000313" key="12">
    <source>
        <dbReference type="Proteomes" id="UP000326865"/>
    </source>
</evidence>
<dbReference type="InterPro" id="IPR035952">
    <property type="entry name" value="Rhomboid-like_sf"/>
</dbReference>
<protein>
    <submittedName>
        <fullName evidence="7">Rhomboid family intramembrane serine protease</fullName>
    </submittedName>
</protein>
<keyword evidence="7" id="KW-0378">Hydrolase</keyword>
<dbReference type="AlphaFoldDB" id="A0A5N5UAB1"/>
<organism evidence="7 12">
    <name type="scientific">Halosegnis rubeus</name>
    <dbReference type="NCBI Taxonomy" id="2212850"/>
    <lineage>
        <taxon>Archaea</taxon>
        <taxon>Methanobacteriati</taxon>
        <taxon>Methanobacteriota</taxon>
        <taxon>Stenosarchaea group</taxon>
        <taxon>Halobacteria</taxon>
        <taxon>Halobacteriales</taxon>
        <taxon>Natronomonadaceae</taxon>
        <taxon>Halosegnis</taxon>
    </lineage>
</organism>
<dbReference type="Gene3D" id="1.20.1540.10">
    <property type="entry name" value="Rhomboid-like"/>
    <property type="match status" value="1"/>
</dbReference>
<evidence type="ECO:0000256" key="5">
    <source>
        <dbReference type="SAM" id="Phobius"/>
    </source>
</evidence>
<feature type="transmembrane region" description="Helical" evidence="5">
    <location>
        <begin position="20"/>
        <end position="43"/>
    </location>
</feature>
<evidence type="ECO:0000256" key="4">
    <source>
        <dbReference type="ARBA" id="ARBA00023136"/>
    </source>
</evidence>
<evidence type="ECO:0000256" key="1">
    <source>
        <dbReference type="ARBA" id="ARBA00004141"/>
    </source>
</evidence>
<evidence type="ECO:0000313" key="8">
    <source>
        <dbReference type="EMBL" id="KAB7517190.1"/>
    </source>
</evidence>
<evidence type="ECO:0000313" key="7">
    <source>
        <dbReference type="EMBL" id="KAB7515586.1"/>
    </source>
</evidence>
<dbReference type="Proteomes" id="UP000326207">
    <property type="component" value="Unassembled WGS sequence"/>
</dbReference>
<gene>
    <name evidence="7" type="ORF">DM867_00085</name>
    <name evidence="8" type="ORF">DMP03_07495</name>
    <name evidence="9" type="ORF">DP108_00080</name>
</gene>
<dbReference type="EMBL" id="QKKZ01000001">
    <property type="protein sequence ID" value="KAB7515586.1"/>
    <property type="molecule type" value="Genomic_DNA"/>
</dbReference>
<feature type="transmembrane region" description="Helical" evidence="5">
    <location>
        <begin position="63"/>
        <end position="82"/>
    </location>
</feature>
<keyword evidence="12" id="KW-1185">Reference proteome</keyword>
<dbReference type="Proteomes" id="UP000326302">
    <property type="component" value="Unassembled WGS sequence"/>
</dbReference>